<comment type="caution">
    <text evidence="1">The sequence shown here is derived from an EMBL/GenBank/DDBJ whole genome shotgun (WGS) entry which is preliminary data.</text>
</comment>
<protein>
    <submittedName>
        <fullName evidence="1">Uncharacterized protein</fullName>
    </submittedName>
</protein>
<organism evidence="1 2">
    <name type="scientific">Candidatus Chaera renei</name>
    <dbReference type="NCBI Taxonomy" id="2506947"/>
    <lineage>
        <taxon>Bacteria</taxon>
        <taxon>Candidatus Saccharimonadota</taxon>
        <taxon>Candidatus Saccharimonadia</taxon>
        <taxon>Candidatus Saccharimonadales</taxon>
        <taxon>Candidatus Saccharimonadaceae</taxon>
        <taxon>Candidatus Chaera</taxon>
    </lineage>
</organism>
<evidence type="ECO:0000313" key="1">
    <source>
        <dbReference type="EMBL" id="RWZ78972.1"/>
    </source>
</evidence>
<name>A0A4Q0AIY5_9BACT</name>
<sequence>MSVCATKDKAGVEITGGAVALKDRLVYRLLCPNPNYRDCGSQDSLSGYLYKPARERRSADAIIAFIDAAEGCIDKEDIDNALNHLKMQRLFAIVADMPIEIGTEERLRAWGYLLDSDWVSMFANPGDIDRMIGAVAFNDQAFAGAIYNRMKQVFTRKVTRFSTAVGFSEEIPRLSWRHFSLDEAIQGYGAVQAKHREYLPQYNAMVTLAMSLSAQTLVDN</sequence>
<gene>
    <name evidence="1" type="ORF">EOT04_02570</name>
</gene>
<evidence type="ECO:0000313" key="2">
    <source>
        <dbReference type="Proteomes" id="UP000289269"/>
    </source>
</evidence>
<proteinExistence type="predicted"/>
<dbReference type="Proteomes" id="UP000289269">
    <property type="component" value="Unassembled WGS sequence"/>
</dbReference>
<accession>A0A4Q0AIY5</accession>
<keyword evidence="2" id="KW-1185">Reference proteome</keyword>
<reference evidence="1" key="1">
    <citation type="submission" date="2019-01" db="EMBL/GenBank/DDBJ databases">
        <title>Genomic signatures and co-occurrence patterns of the ultra-small Saccharimodia (Patescibacteria phylum) suggest a symbiotic lifestyle.</title>
        <authorList>
            <person name="Lemos L."/>
            <person name="Medeiros J."/>
            <person name="Andreote F."/>
            <person name="Fernandes G."/>
            <person name="Varani A."/>
            <person name="Oliveira G."/>
            <person name="Pylro V."/>
        </authorList>
    </citation>
    <scope>NUCLEOTIDE SEQUENCE [LARGE SCALE GENOMIC DNA]</scope>
    <source>
        <strain evidence="1">AMD01</strain>
    </source>
</reference>
<dbReference type="EMBL" id="SCKW01000025">
    <property type="protein sequence ID" value="RWZ78972.1"/>
    <property type="molecule type" value="Genomic_DNA"/>
</dbReference>
<dbReference type="AlphaFoldDB" id="A0A4Q0AIY5"/>